<evidence type="ECO:0000259" key="6">
    <source>
        <dbReference type="PROSITE" id="PS50048"/>
    </source>
</evidence>
<dbReference type="CDD" id="cd00067">
    <property type="entry name" value="GAL4"/>
    <property type="match status" value="1"/>
</dbReference>
<keyword evidence="8" id="KW-1185">Reference proteome</keyword>
<dbReference type="GO" id="GO:0003677">
    <property type="term" value="F:DNA binding"/>
    <property type="evidence" value="ECO:0007669"/>
    <property type="project" value="UniProtKB-KW"/>
</dbReference>
<dbReference type="Proteomes" id="UP001219568">
    <property type="component" value="Unassembled WGS sequence"/>
</dbReference>
<dbReference type="PROSITE" id="PS00463">
    <property type="entry name" value="ZN2_CY6_FUNGAL_1"/>
    <property type="match status" value="1"/>
</dbReference>
<dbReference type="PANTHER" id="PTHR47784">
    <property type="entry name" value="STEROL UPTAKE CONTROL PROTEIN 2"/>
    <property type="match status" value="1"/>
</dbReference>
<dbReference type="InterPro" id="IPR053157">
    <property type="entry name" value="Sterol_Uptake_Regulator"/>
</dbReference>
<feature type="compositionally biased region" description="Low complexity" evidence="5">
    <location>
        <begin position="60"/>
        <end position="74"/>
    </location>
</feature>
<reference evidence="7" key="1">
    <citation type="journal article" date="2023" name="IMA Fungus">
        <title>Comparative genomic study of the Penicillium genus elucidates a diverse pangenome and 15 lateral gene transfer events.</title>
        <authorList>
            <person name="Petersen C."/>
            <person name="Sorensen T."/>
            <person name="Nielsen M.R."/>
            <person name="Sondergaard T.E."/>
            <person name="Sorensen J.L."/>
            <person name="Fitzpatrick D.A."/>
            <person name="Frisvad J.C."/>
            <person name="Nielsen K.L."/>
        </authorList>
    </citation>
    <scope>NUCLEOTIDE SEQUENCE</scope>
    <source>
        <strain evidence="7">IBT 15450</strain>
    </source>
</reference>
<dbReference type="SMART" id="SM00066">
    <property type="entry name" value="GAL4"/>
    <property type="match status" value="1"/>
</dbReference>
<dbReference type="GO" id="GO:0008270">
    <property type="term" value="F:zinc ion binding"/>
    <property type="evidence" value="ECO:0007669"/>
    <property type="project" value="InterPro"/>
</dbReference>
<evidence type="ECO:0000313" key="7">
    <source>
        <dbReference type="EMBL" id="KAJ6034553.1"/>
    </source>
</evidence>
<evidence type="ECO:0000256" key="3">
    <source>
        <dbReference type="ARBA" id="ARBA00023163"/>
    </source>
</evidence>
<dbReference type="Gene3D" id="4.10.240.10">
    <property type="entry name" value="Zn(2)-C6 fungal-type DNA-binding domain"/>
    <property type="match status" value="1"/>
</dbReference>
<evidence type="ECO:0000256" key="4">
    <source>
        <dbReference type="ARBA" id="ARBA00023242"/>
    </source>
</evidence>
<dbReference type="InterPro" id="IPR001138">
    <property type="entry name" value="Zn2Cys6_DnaBD"/>
</dbReference>
<keyword evidence="4" id="KW-0539">Nucleus</keyword>
<evidence type="ECO:0000256" key="5">
    <source>
        <dbReference type="SAM" id="MobiDB-lite"/>
    </source>
</evidence>
<organism evidence="7 8">
    <name type="scientific">Penicillium canescens</name>
    <dbReference type="NCBI Taxonomy" id="5083"/>
    <lineage>
        <taxon>Eukaryota</taxon>
        <taxon>Fungi</taxon>
        <taxon>Dikarya</taxon>
        <taxon>Ascomycota</taxon>
        <taxon>Pezizomycotina</taxon>
        <taxon>Eurotiomycetes</taxon>
        <taxon>Eurotiomycetidae</taxon>
        <taxon>Eurotiales</taxon>
        <taxon>Aspergillaceae</taxon>
        <taxon>Penicillium</taxon>
    </lineage>
</organism>
<evidence type="ECO:0000256" key="2">
    <source>
        <dbReference type="ARBA" id="ARBA00023125"/>
    </source>
</evidence>
<dbReference type="PANTHER" id="PTHR47784:SF4">
    <property type="entry name" value="ZN(II)2CYS6 TRANSCRIPTION FACTOR (EUROFUNG)"/>
    <property type="match status" value="1"/>
</dbReference>
<feature type="domain" description="Zn(2)-C6 fungal-type" evidence="6">
    <location>
        <begin position="12"/>
        <end position="42"/>
    </location>
</feature>
<dbReference type="InterPro" id="IPR036864">
    <property type="entry name" value="Zn2-C6_fun-type_DNA-bd_sf"/>
</dbReference>
<keyword evidence="2" id="KW-0238">DNA-binding</keyword>
<dbReference type="AlphaFoldDB" id="A0AAD6N607"/>
<protein>
    <recommendedName>
        <fullName evidence="6">Zn(2)-C6 fungal-type domain-containing protein</fullName>
    </recommendedName>
</protein>
<name>A0AAD6N607_PENCN</name>
<proteinExistence type="predicted"/>
<evidence type="ECO:0000313" key="8">
    <source>
        <dbReference type="Proteomes" id="UP001219568"/>
    </source>
</evidence>
<reference evidence="7" key="2">
    <citation type="submission" date="2023-01" db="EMBL/GenBank/DDBJ databases">
        <authorList>
            <person name="Petersen C."/>
        </authorList>
    </citation>
    <scope>NUCLEOTIDE SEQUENCE</scope>
    <source>
        <strain evidence="7">IBT 15450</strain>
    </source>
</reference>
<dbReference type="EMBL" id="JAQJZL010000010">
    <property type="protein sequence ID" value="KAJ6034553.1"/>
    <property type="molecule type" value="Genomic_DNA"/>
</dbReference>
<dbReference type="PROSITE" id="PS50048">
    <property type="entry name" value="ZN2_CY6_FUNGAL_2"/>
    <property type="match status" value="1"/>
</dbReference>
<keyword evidence="1" id="KW-0805">Transcription regulation</keyword>
<keyword evidence="3" id="KW-0804">Transcription</keyword>
<evidence type="ECO:0000256" key="1">
    <source>
        <dbReference type="ARBA" id="ARBA00023015"/>
    </source>
</evidence>
<dbReference type="Pfam" id="PF00172">
    <property type="entry name" value="Zn_clus"/>
    <property type="match status" value="1"/>
</dbReference>
<comment type="caution">
    <text evidence="7">The sequence shown here is derived from an EMBL/GenBank/DDBJ whole genome shotgun (WGS) entry which is preliminary data.</text>
</comment>
<gene>
    <name evidence="7" type="ORF">N7460_008728</name>
</gene>
<feature type="region of interest" description="Disordered" evidence="5">
    <location>
        <begin position="53"/>
        <end position="80"/>
    </location>
</feature>
<dbReference type="GO" id="GO:0001228">
    <property type="term" value="F:DNA-binding transcription activator activity, RNA polymerase II-specific"/>
    <property type="evidence" value="ECO:0007669"/>
    <property type="project" value="TreeGrafter"/>
</dbReference>
<accession>A0AAD6N607</accession>
<sequence length="386" mass="43151">MPRRTHKKSRNGCIECKRRHMKCDEQRPICSNCISSARGCQFVGPEPILHSSRSVSRETASASPAVGPSAVASPNQQAGKDPECAPVNMLHVELAHNLSAEALKVFEKPNITSSVSFQDILQYCLGAPYLMNELLSLSALHLSIMRPGQRTFYRDHSTELQNHALGAFHGLSSQITDENCVPVFLFAGVLGLHMLCETLVCREDNFERFLDRFVQYVIVHHGVRIVTGQGRWVLLQQTALKPLFGVSEKIPPLDSSLGPVCGTLFNRIRALGLDEATVRKYEQAIQALQSVMTVVEGQHLRGHDIDALVAWPILVPREYIDLVAERKGEALVILAYFGALIDTQRHWWVFCDGGRYLVDSISQYLGPPWVEWLEWPKQALVHAEPV</sequence>
<dbReference type="SUPFAM" id="SSF57701">
    <property type="entry name" value="Zn2/Cys6 DNA-binding domain"/>
    <property type="match status" value="1"/>
</dbReference>